<dbReference type="InterPro" id="IPR000210">
    <property type="entry name" value="BTB/POZ_dom"/>
</dbReference>
<organism evidence="5 6">
    <name type="scientific">Symbiodinium microadriaticum</name>
    <name type="common">Dinoflagellate</name>
    <name type="synonym">Zooxanthella microadriatica</name>
    <dbReference type="NCBI Taxonomy" id="2951"/>
    <lineage>
        <taxon>Eukaryota</taxon>
        <taxon>Sar</taxon>
        <taxon>Alveolata</taxon>
        <taxon>Dinophyceae</taxon>
        <taxon>Suessiales</taxon>
        <taxon>Symbiodiniaceae</taxon>
        <taxon>Symbiodinium</taxon>
    </lineage>
</organism>
<sequence>MRRSLLRTFRDGAGNFVPRPTFSFDNHPHWFVGHMSKGKVKIEQKMKDVDVILEVRDARAPFTSAQFELTTNLPSNVQRLVVLNKADLVTPNVGLAMRGLIEEAGQPCLLTTAAENRNLIKIKQFALDNVRSKHPRTLGVMLMVVGLPNVGKSTIISGLKRIAFATLRHQGPNSKLMQGVKWTEPKMSNVPGLTRDVSFFQLSNHPRLYCYDTPGVSLLKKRNDPERNAKLGVLKCMPDHIAGEAYLADYLLYRLNRDYFMDYVRELELPGPTNDIRYLCAHISALLAHRNTNQHKSFILQACSPAYSVSRLPTMAFRALFVFLSFAAAFAEDVATALASDDVCEAGQDCSLELNQLRGIKVHYLEALEEDEEQSTQGEEEAELEGGGCTGATDMKIWKRGGKRSFDAALNSCGRGCAAGFPCTKDCMQKKGYSGSCASCMAQLVGCSRDHCMNQCITNDKVCLDYVPDPDEVERLRRLRAQTEPPGPWGPACYPDVPDGLELSRRGPLLPEGFVPAGRHGFRSAVGGEKMLQRWALDGYNRAVAVLKLVYNFDPRSKNPKIKEMVATRMAELEGCARRLDPGQPGPPTSSAQDAWSERLISEEKFCDAVAVLGPEGERFPFVRALLANLSDPLNAALYGSFQEAKSKELVLKEVTPEAFRVLLRASVHLDPQLSPQSAVHALKVSKMYLIEELEKHCLRYLKSSIQPEQVLEVLTAAAQIEYILPSDVQKQYWSMILVNSAKIVEAPSFIAAHGSIIARVVQLDEFDVKEERLWSRLVEWAERAVEEPHLLGSFADALDAPAAKRPRGEEGPKSERSRQQQMAVLQCLTKHIRFASMTKEFFADRARPYLKREDCEAVMMYFLLGRAPPQQLTSRRSGLSPVEQIYPIEVTSVGMPEGTEHLAVGRGSWKLPYAMSAANRTLSVQLLQPINVTKVTLSFGEGVMWSWKIKFANSEIANAIHGSGRIRTMSVNFTQCTQLTILPISERDRLAAVNSTGFAVAPPSGEHAVLVKVEVTGKKSRAEHAAEVVQRMSQDLVAPAPNEVSGEFKDRGLVAIADLSPMTTTWRPGFASCGSEQHAAVSLSSALGMEAPWLRRLLQSMGCCGSSAKQKSKAKCPEPAQSEGEKPVEEMTEEEALKAQRKKAKKMVKVFVKGMVRGRKLEVVLKTGKRKVAQLLT</sequence>
<dbReference type="SUPFAM" id="SSF52540">
    <property type="entry name" value="P-loop containing nucleoside triphosphate hydrolases"/>
    <property type="match status" value="1"/>
</dbReference>
<dbReference type="PANTHER" id="PTHR45782">
    <property type="entry name" value="MITOCHONDRIAL RIBOSOME-ASSOCIATED GTPASE 1"/>
    <property type="match status" value="1"/>
</dbReference>
<dbReference type="PROSITE" id="PS50097">
    <property type="entry name" value="BTB"/>
    <property type="match status" value="1"/>
</dbReference>
<dbReference type="OrthoDB" id="269151at2759"/>
<reference evidence="5 6" key="1">
    <citation type="submission" date="2016-02" db="EMBL/GenBank/DDBJ databases">
        <title>Genome analysis of coral dinoflagellate symbionts highlights evolutionary adaptations to a symbiotic lifestyle.</title>
        <authorList>
            <person name="Aranda M."/>
            <person name="Li Y."/>
            <person name="Liew Y.J."/>
            <person name="Baumgarten S."/>
            <person name="Simakov O."/>
            <person name="Wilson M."/>
            <person name="Piel J."/>
            <person name="Ashoor H."/>
            <person name="Bougouffa S."/>
            <person name="Bajic V.B."/>
            <person name="Ryu T."/>
            <person name="Ravasi T."/>
            <person name="Bayer T."/>
            <person name="Micklem G."/>
            <person name="Kim H."/>
            <person name="Bhak J."/>
            <person name="Lajeunesse T.C."/>
            <person name="Voolstra C.R."/>
        </authorList>
    </citation>
    <scope>NUCLEOTIDE SEQUENCE [LARGE SCALE GENOMIC DNA]</scope>
    <source>
        <strain evidence="5 6">CCMP2467</strain>
    </source>
</reference>
<evidence type="ECO:0000259" key="4">
    <source>
        <dbReference type="PROSITE" id="PS50097"/>
    </source>
</evidence>
<comment type="caution">
    <text evidence="5">The sequence shown here is derived from an EMBL/GenBank/DDBJ whole genome shotgun (WGS) entry which is preliminary data.</text>
</comment>
<evidence type="ECO:0000256" key="1">
    <source>
        <dbReference type="ARBA" id="ARBA00022741"/>
    </source>
</evidence>
<accession>A0A1Q9EKT0</accession>
<proteinExistence type="predicted"/>
<evidence type="ECO:0000256" key="2">
    <source>
        <dbReference type="ARBA" id="ARBA00023134"/>
    </source>
</evidence>
<dbReference type="InterPro" id="IPR006073">
    <property type="entry name" value="GTP-bd"/>
</dbReference>
<feature type="region of interest" description="Disordered" evidence="3">
    <location>
        <begin position="802"/>
        <end position="821"/>
    </location>
</feature>
<keyword evidence="1" id="KW-0547">Nucleotide-binding</keyword>
<dbReference type="InterPro" id="IPR011333">
    <property type="entry name" value="SKP1/BTB/POZ_sf"/>
</dbReference>
<dbReference type="Pfam" id="PF01926">
    <property type="entry name" value="MMR_HSR1"/>
    <property type="match status" value="1"/>
</dbReference>
<evidence type="ECO:0000313" key="5">
    <source>
        <dbReference type="EMBL" id="OLQ08046.1"/>
    </source>
</evidence>
<dbReference type="GO" id="GO:0005525">
    <property type="term" value="F:GTP binding"/>
    <property type="evidence" value="ECO:0007669"/>
    <property type="project" value="UniProtKB-KW"/>
</dbReference>
<feature type="compositionally biased region" description="Basic and acidic residues" evidence="3">
    <location>
        <begin position="807"/>
        <end position="819"/>
    </location>
</feature>
<feature type="domain" description="BTB" evidence="4">
    <location>
        <begin position="607"/>
        <end position="665"/>
    </location>
</feature>
<keyword evidence="6" id="KW-1185">Reference proteome</keyword>
<dbReference type="AlphaFoldDB" id="A0A1Q9EKT0"/>
<dbReference type="Proteomes" id="UP000186817">
    <property type="component" value="Unassembled WGS sequence"/>
</dbReference>
<dbReference type="SMART" id="SM00225">
    <property type="entry name" value="BTB"/>
    <property type="match status" value="1"/>
</dbReference>
<dbReference type="PANTHER" id="PTHR45782:SF4">
    <property type="entry name" value="MITOCHONDRIAL RIBOSOME-ASSOCIATED GTPASE 1"/>
    <property type="match status" value="1"/>
</dbReference>
<protein>
    <submittedName>
        <fullName evidence="5">Mitochondrial GTPase 1</fullName>
    </submittedName>
</protein>
<dbReference type="InterPro" id="IPR027417">
    <property type="entry name" value="P-loop_NTPase"/>
</dbReference>
<dbReference type="GO" id="GO:0005739">
    <property type="term" value="C:mitochondrion"/>
    <property type="evidence" value="ECO:0007669"/>
    <property type="project" value="TreeGrafter"/>
</dbReference>
<name>A0A1Q9EKT0_SYMMI</name>
<dbReference type="Pfam" id="PF00651">
    <property type="entry name" value="BTB"/>
    <property type="match status" value="1"/>
</dbReference>
<dbReference type="Gene3D" id="3.30.710.10">
    <property type="entry name" value="Potassium Channel Kv1.1, Chain A"/>
    <property type="match status" value="1"/>
</dbReference>
<dbReference type="Gene3D" id="3.40.50.300">
    <property type="entry name" value="P-loop containing nucleotide triphosphate hydrolases"/>
    <property type="match status" value="1"/>
</dbReference>
<feature type="region of interest" description="Disordered" evidence="3">
    <location>
        <begin position="1109"/>
        <end position="1132"/>
    </location>
</feature>
<gene>
    <name evidence="5" type="ORF">AK812_SmicGene8496</name>
</gene>
<dbReference type="GO" id="GO:0032543">
    <property type="term" value="P:mitochondrial translation"/>
    <property type="evidence" value="ECO:0007669"/>
    <property type="project" value="TreeGrafter"/>
</dbReference>
<dbReference type="SUPFAM" id="SSF54695">
    <property type="entry name" value="POZ domain"/>
    <property type="match status" value="1"/>
</dbReference>
<dbReference type="EMBL" id="LSRX01000126">
    <property type="protein sequence ID" value="OLQ08046.1"/>
    <property type="molecule type" value="Genomic_DNA"/>
</dbReference>
<evidence type="ECO:0000256" key="3">
    <source>
        <dbReference type="SAM" id="MobiDB-lite"/>
    </source>
</evidence>
<dbReference type="GO" id="GO:0003924">
    <property type="term" value="F:GTPase activity"/>
    <property type="evidence" value="ECO:0007669"/>
    <property type="project" value="TreeGrafter"/>
</dbReference>
<evidence type="ECO:0000313" key="6">
    <source>
        <dbReference type="Proteomes" id="UP000186817"/>
    </source>
</evidence>
<keyword evidence="2" id="KW-0342">GTP-binding</keyword>